<proteinExistence type="predicted"/>
<reference evidence="4 5" key="1">
    <citation type="submission" date="2020-08" db="EMBL/GenBank/DDBJ databases">
        <title>Genomic Encyclopedia of Type Strains, Phase IV (KMG-V): Genome sequencing to study the core and pangenomes of soil and plant-associated prokaryotes.</title>
        <authorList>
            <person name="Whitman W."/>
        </authorList>
    </citation>
    <scope>NUCLEOTIDE SEQUENCE [LARGE SCALE GENOMIC DNA]</scope>
    <source>
        <strain evidence="4 5">M8UP14</strain>
    </source>
</reference>
<keyword evidence="2 4" id="KW-0413">Isomerase</keyword>
<gene>
    <name evidence="4" type="ORF">HDF16_003046</name>
</gene>
<accession>A0A7W7ZEJ6</accession>
<sequence>MSETGSTELELADWRTKIDAIDEQIVKLISERAAAATAIGEIKHRSGLAVYEPQREQNVFDHVKRVNPGPLPDQEMQHIYERLIDVMRSLQKKR</sequence>
<dbReference type="RefSeq" id="WP_348641323.1">
    <property type="nucleotide sequence ID" value="NZ_JACHIP010000004.1"/>
</dbReference>
<dbReference type="InterPro" id="IPR051331">
    <property type="entry name" value="Chorismate_mutase-related"/>
</dbReference>
<protein>
    <recommendedName>
        <fullName evidence="1">chorismate mutase</fullName>
        <ecNumber evidence="1">5.4.99.5</ecNumber>
    </recommendedName>
</protein>
<dbReference type="GO" id="GO:0005737">
    <property type="term" value="C:cytoplasm"/>
    <property type="evidence" value="ECO:0007669"/>
    <property type="project" value="InterPro"/>
</dbReference>
<dbReference type="Pfam" id="PF01817">
    <property type="entry name" value="CM_2"/>
    <property type="match status" value="1"/>
</dbReference>
<organism evidence="4 5">
    <name type="scientific">Granulicella aggregans</name>
    <dbReference type="NCBI Taxonomy" id="474949"/>
    <lineage>
        <taxon>Bacteria</taxon>
        <taxon>Pseudomonadati</taxon>
        <taxon>Acidobacteriota</taxon>
        <taxon>Terriglobia</taxon>
        <taxon>Terriglobales</taxon>
        <taxon>Acidobacteriaceae</taxon>
        <taxon>Granulicella</taxon>
    </lineage>
</organism>
<dbReference type="GO" id="GO:0004106">
    <property type="term" value="F:chorismate mutase activity"/>
    <property type="evidence" value="ECO:0007669"/>
    <property type="project" value="UniProtKB-EC"/>
</dbReference>
<dbReference type="InterPro" id="IPR036979">
    <property type="entry name" value="CM_dom_sf"/>
</dbReference>
<dbReference type="Gene3D" id="1.20.59.10">
    <property type="entry name" value="Chorismate mutase"/>
    <property type="match status" value="1"/>
</dbReference>
<dbReference type="InterPro" id="IPR002701">
    <property type="entry name" value="CM_II_prokaryot"/>
</dbReference>
<evidence type="ECO:0000313" key="5">
    <source>
        <dbReference type="Proteomes" id="UP000540989"/>
    </source>
</evidence>
<dbReference type="GO" id="GO:0046417">
    <property type="term" value="P:chorismate metabolic process"/>
    <property type="evidence" value="ECO:0007669"/>
    <property type="project" value="InterPro"/>
</dbReference>
<evidence type="ECO:0000259" key="3">
    <source>
        <dbReference type="PROSITE" id="PS51168"/>
    </source>
</evidence>
<dbReference type="InterPro" id="IPR010957">
    <property type="entry name" value="G/b/e-P-prot_chorismate_mutase"/>
</dbReference>
<dbReference type="GO" id="GO:0009094">
    <property type="term" value="P:L-phenylalanine biosynthetic process"/>
    <property type="evidence" value="ECO:0007669"/>
    <property type="project" value="InterPro"/>
</dbReference>
<feature type="domain" description="Chorismate mutase" evidence="3">
    <location>
        <begin position="5"/>
        <end position="94"/>
    </location>
</feature>
<dbReference type="NCBIfam" id="TIGR01807">
    <property type="entry name" value="CM_P2"/>
    <property type="match status" value="1"/>
</dbReference>
<dbReference type="PROSITE" id="PS51168">
    <property type="entry name" value="CHORISMATE_MUT_2"/>
    <property type="match status" value="1"/>
</dbReference>
<evidence type="ECO:0000313" key="4">
    <source>
        <dbReference type="EMBL" id="MBB5058332.1"/>
    </source>
</evidence>
<evidence type="ECO:0000256" key="1">
    <source>
        <dbReference type="ARBA" id="ARBA00012404"/>
    </source>
</evidence>
<dbReference type="PANTHER" id="PTHR38041">
    <property type="entry name" value="CHORISMATE MUTASE"/>
    <property type="match status" value="1"/>
</dbReference>
<dbReference type="InterPro" id="IPR036263">
    <property type="entry name" value="Chorismate_II_sf"/>
</dbReference>
<dbReference type="GO" id="GO:0009697">
    <property type="term" value="P:salicylic acid biosynthetic process"/>
    <property type="evidence" value="ECO:0007669"/>
    <property type="project" value="TreeGrafter"/>
</dbReference>
<evidence type="ECO:0000256" key="2">
    <source>
        <dbReference type="ARBA" id="ARBA00023235"/>
    </source>
</evidence>
<dbReference type="EMBL" id="JACHIP010000004">
    <property type="protein sequence ID" value="MBB5058332.1"/>
    <property type="molecule type" value="Genomic_DNA"/>
</dbReference>
<dbReference type="SUPFAM" id="SSF48600">
    <property type="entry name" value="Chorismate mutase II"/>
    <property type="match status" value="1"/>
</dbReference>
<dbReference type="EC" id="5.4.99.5" evidence="1"/>
<dbReference type="Proteomes" id="UP000540989">
    <property type="component" value="Unassembled WGS sequence"/>
</dbReference>
<keyword evidence="5" id="KW-1185">Reference proteome</keyword>
<dbReference type="PANTHER" id="PTHR38041:SF1">
    <property type="entry name" value="CHORISMATE MUTASE"/>
    <property type="match status" value="1"/>
</dbReference>
<dbReference type="AlphaFoldDB" id="A0A7W7ZEJ6"/>
<name>A0A7W7ZEJ6_9BACT</name>
<comment type="caution">
    <text evidence="4">The sequence shown here is derived from an EMBL/GenBank/DDBJ whole genome shotgun (WGS) entry which is preliminary data.</text>
</comment>
<dbReference type="SMART" id="SM00830">
    <property type="entry name" value="CM_2"/>
    <property type="match status" value="1"/>
</dbReference>